<dbReference type="STRING" id="1858805.M5FVS4"/>
<dbReference type="HOGENOM" id="CLU_033245_0_0_1"/>
<protein>
    <submittedName>
        <fullName evidence="2">Uncharacterized protein</fullName>
    </submittedName>
</protein>
<gene>
    <name evidence="2" type="ORF">DACRYDRAFT_23741</name>
</gene>
<dbReference type="GeneID" id="63688431"/>
<dbReference type="AlphaFoldDB" id="M5FVS4"/>
<accession>M5FVS4</accession>
<evidence type="ECO:0000313" key="2">
    <source>
        <dbReference type="EMBL" id="EJT99689.1"/>
    </source>
</evidence>
<reference evidence="2 3" key="1">
    <citation type="journal article" date="2012" name="Science">
        <title>The Paleozoic origin of enzymatic lignin decomposition reconstructed from 31 fungal genomes.</title>
        <authorList>
            <person name="Floudas D."/>
            <person name="Binder M."/>
            <person name="Riley R."/>
            <person name="Barry K."/>
            <person name="Blanchette R.A."/>
            <person name="Henrissat B."/>
            <person name="Martinez A.T."/>
            <person name="Otillar R."/>
            <person name="Spatafora J.W."/>
            <person name="Yadav J.S."/>
            <person name="Aerts A."/>
            <person name="Benoit I."/>
            <person name="Boyd A."/>
            <person name="Carlson A."/>
            <person name="Copeland A."/>
            <person name="Coutinho P.M."/>
            <person name="de Vries R.P."/>
            <person name="Ferreira P."/>
            <person name="Findley K."/>
            <person name="Foster B."/>
            <person name="Gaskell J."/>
            <person name="Glotzer D."/>
            <person name="Gorecki P."/>
            <person name="Heitman J."/>
            <person name="Hesse C."/>
            <person name="Hori C."/>
            <person name="Igarashi K."/>
            <person name="Jurgens J.A."/>
            <person name="Kallen N."/>
            <person name="Kersten P."/>
            <person name="Kohler A."/>
            <person name="Kuees U."/>
            <person name="Kumar T.K.A."/>
            <person name="Kuo A."/>
            <person name="LaButti K."/>
            <person name="Larrondo L.F."/>
            <person name="Lindquist E."/>
            <person name="Ling A."/>
            <person name="Lombard V."/>
            <person name="Lucas S."/>
            <person name="Lundell T."/>
            <person name="Martin R."/>
            <person name="McLaughlin D.J."/>
            <person name="Morgenstern I."/>
            <person name="Morin E."/>
            <person name="Murat C."/>
            <person name="Nagy L.G."/>
            <person name="Nolan M."/>
            <person name="Ohm R.A."/>
            <person name="Patyshakuliyeva A."/>
            <person name="Rokas A."/>
            <person name="Ruiz-Duenas F.J."/>
            <person name="Sabat G."/>
            <person name="Salamov A."/>
            <person name="Samejima M."/>
            <person name="Schmutz J."/>
            <person name="Slot J.C."/>
            <person name="St John F."/>
            <person name="Stenlid J."/>
            <person name="Sun H."/>
            <person name="Sun S."/>
            <person name="Syed K."/>
            <person name="Tsang A."/>
            <person name="Wiebenga A."/>
            <person name="Young D."/>
            <person name="Pisabarro A."/>
            <person name="Eastwood D.C."/>
            <person name="Martin F."/>
            <person name="Cullen D."/>
            <person name="Grigoriev I.V."/>
            <person name="Hibbett D.S."/>
        </authorList>
    </citation>
    <scope>NUCLEOTIDE SEQUENCE [LARGE SCALE GENOMIC DNA]</scope>
    <source>
        <strain evidence="2 3">DJM-731 SS1</strain>
    </source>
</reference>
<dbReference type="RefSeq" id="XP_040626587.1">
    <property type="nucleotide sequence ID" value="XM_040773369.1"/>
</dbReference>
<dbReference type="OMA" id="QIMDNHP"/>
<keyword evidence="1" id="KW-0472">Membrane</keyword>
<keyword evidence="1" id="KW-1133">Transmembrane helix</keyword>
<dbReference type="Proteomes" id="UP000030653">
    <property type="component" value="Unassembled WGS sequence"/>
</dbReference>
<dbReference type="EMBL" id="JH795869">
    <property type="protein sequence ID" value="EJT99689.1"/>
    <property type="molecule type" value="Genomic_DNA"/>
</dbReference>
<sequence>MLRTSLSRTAFRPARNPHILPRRFNSTQPRQGSAFVSNFLSAILGGGVVLGGIYGYYHWSGAAKFVQGAQKFRDSAVQARDKALKNVPSTSQAIAYLRQTAHAYTLLIPGGKKYVDETFDNLEEASRKHGPEVDGIIGRAYAELRKVVDEGEADLETARKVAGVLARRGKELAELTRKAGGDFLDKYPGAEEGLGKAYAEMERFAFQRGEEGKKAMEDVRKQLGEMLSKGGASTDEVVSKAKEMLSRRQQDLRGVGEKVWKEGMDRAKPYLDKLPELRKTLDEHRGTFVGAVSGKSGEVWDRLRQAAEGKDKKKTVQEFKDWVNEKEEEATEAGEETWDKLEETIKLLPGGQVALESTPELQKYTDALKQKAPEAKKVAEEAWSEILAVLKEKGKKIKQLGKEGKEEVKK</sequence>
<proteinExistence type="predicted"/>
<evidence type="ECO:0000256" key="1">
    <source>
        <dbReference type="SAM" id="Phobius"/>
    </source>
</evidence>
<keyword evidence="1" id="KW-0812">Transmembrane</keyword>
<name>M5FVS4_DACPD</name>
<organism evidence="2 3">
    <name type="scientific">Dacryopinax primogenitus (strain DJM 731)</name>
    <name type="common">Brown rot fungus</name>
    <dbReference type="NCBI Taxonomy" id="1858805"/>
    <lineage>
        <taxon>Eukaryota</taxon>
        <taxon>Fungi</taxon>
        <taxon>Dikarya</taxon>
        <taxon>Basidiomycota</taxon>
        <taxon>Agaricomycotina</taxon>
        <taxon>Dacrymycetes</taxon>
        <taxon>Dacrymycetales</taxon>
        <taxon>Dacrymycetaceae</taxon>
        <taxon>Dacryopinax</taxon>
    </lineage>
</organism>
<evidence type="ECO:0000313" key="3">
    <source>
        <dbReference type="Proteomes" id="UP000030653"/>
    </source>
</evidence>
<dbReference type="OrthoDB" id="3883941at2759"/>
<keyword evidence="3" id="KW-1185">Reference proteome</keyword>
<feature type="transmembrane region" description="Helical" evidence="1">
    <location>
        <begin position="32"/>
        <end position="57"/>
    </location>
</feature>